<dbReference type="Gene3D" id="2.40.30.10">
    <property type="entry name" value="Translation factors"/>
    <property type="match status" value="1"/>
</dbReference>
<evidence type="ECO:0000313" key="4">
    <source>
        <dbReference type="Proteomes" id="UP000035050"/>
    </source>
</evidence>
<dbReference type="PANTHER" id="PTHR30157:SF0">
    <property type="entry name" value="NADPH-DEPENDENT FERRIC-CHELATE REDUCTASE"/>
    <property type="match status" value="1"/>
</dbReference>
<evidence type="ECO:0000313" key="3">
    <source>
        <dbReference type="EMBL" id="AKC70013.1"/>
    </source>
</evidence>
<dbReference type="PATRIC" id="fig|573737.6.peg.3237"/>
<dbReference type="EMBL" id="CP011253">
    <property type="protein sequence ID" value="AKC70013.1"/>
    <property type="molecule type" value="Genomic_DNA"/>
</dbReference>
<proteinExistence type="inferred from homology"/>
<evidence type="ECO:0000259" key="2">
    <source>
        <dbReference type="PROSITE" id="PS51384"/>
    </source>
</evidence>
<dbReference type="Gene3D" id="3.40.50.80">
    <property type="entry name" value="Nucleotide-binding domain of ferredoxin-NADP reductase (FNR) module"/>
    <property type="match status" value="1"/>
</dbReference>
<dbReference type="InterPro" id="IPR017927">
    <property type="entry name" value="FAD-bd_FR_type"/>
</dbReference>
<organism evidence="3 4">
    <name type="scientific">Pandoraea oxalativorans</name>
    <dbReference type="NCBI Taxonomy" id="573737"/>
    <lineage>
        <taxon>Bacteria</taxon>
        <taxon>Pseudomonadati</taxon>
        <taxon>Pseudomonadota</taxon>
        <taxon>Betaproteobacteria</taxon>
        <taxon>Burkholderiales</taxon>
        <taxon>Burkholderiaceae</taxon>
        <taxon>Pandoraea</taxon>
    </lineage>
</organism>
<dbReference type="Pfam" id="PF04954">
    <property type="entry name" value="SIP"/>
    <property type="match status" value="1"/>
</dbReference>
<dbReference type="InterPro" id="IPR039261">
    <property type="entry name" value="FNR_nucleotide-bd"/>
</dbReference>
<dbReference type="OrthoDB" id="9814826at2"/>
<dbReference type="SUPFAM" id="SSF63380">
    <property type="entry name" value="Riboflavin synthase domain-like"/>
    <property type="match status" value="1"/>
</dbReference>
<protein>
    <submittedName>
        <fullName evidence="3">NADPH-dependent ferric siderophore reductase</fullName>
    </submittedName>
</protein>
<comment type="similarity">
    <text evidence="1">Belongs to the SIP oxidoreductase family.</text>
</comment>
<keyword evidence="4" id="KW-1185">Reference proteome</keyword>
<dbReference type="CDD" id="cd06193">
    <property type="entry name" value="siderophore_interacting"/>
    <property type="match status" value="1"/>
</dbReference>
<dbReference type="FunFam" id="2.40.30.10:FF:000055">
    <property type="entry name" value="Siderophore-interacting family protein"/>
    <property type="match status" value="1"/>
</dbReference>
<gene>
    <name evidence="3" type="ORF">MB84_11790</name>
</gene>
<dbReference type="PROSITE" id="PS51384">
    <property type="entry name" value="FAD_FR"/>
    <property type="match status" value="1"/>
</dbReference>
<sequence length="279" mass="30389">MQDNAAPNVTLDRTPQRVRHELRFRLLEVRSVEALTPHMLRVTLGGEDLEGFNSPGFDDHVKLFFPNPETGELVVPQIGPEGTAKPAPGDAPRLMRDYTPRQYDAVSKTLVIDFAMHESGPATQWARSAKPGDKLGVGGPRGSFVIPMNFDGYVLIGDDTALPAISRRLAELPAGAMVFVFAEIDGPADRLRFTSEADVVVEWIYREGAPAGQSTALIDALEVASLPAGDLHVWVAAEAGVAKAVRRHLVEVRGLNPKWVKAAAYWRRGDAAVHENLDD</sequence>
<dbReference type="AlphaFoldDB" id="A0A0E3U707"/>
<dbReference type="InterPro" id="IPR013113">
    <property type="entry name" value="SIP_FAD-bd"/>
</dbReference>
<dbReference type="GO" id="GO:0016491">
    <property type="term" value="F:oxidoreductase activity"/>
    <property type="evidence" value="ECO:0007669"/>
    <property type="project" value="InterPro"/>
</dbReference>
<dbReference type="InterPro" id="IPR007037">
    <property type="entry name" value="SIP_rossman_dom"/>
</dbReference>
<reference evidence="3" key="1">
    <citation type="submission" date="2016-06" db="EMBL/GenBank/DDBJ databases">
        <title>Pandoraea oxalativorans DSM 23570 Genome Sequencing.</title>
        <authorList>
            <person name="Ee R."/>
            <person name="Lim Y.-L."/>
            <person name="Yong D."/>
            <person name="Yin W.-F."/>
            <person name="Chan K.-G."/>
        </authorList>
    </citation>
    <scope>NUCLEOTIDE SEQUENCE</scope>
    <source>
        <strain evidence="3">DSM 23570</strain>
    </source>
</reference>
<dbReference type="PANTHER" id="PTHR30157">
    <property type="entry name" value="FERRIC REDUCTASE, NADPH-DEPENDENT"/>
    <property type="match status" value="1"/>
</dbReference>
<feature type="domain" description="FAD-binding FR-type" evidence="2">
    <location>
        <begin position="22"/>
        <end position="147"/>
    </location>
</feature>
<dbReference type="KEGG" id="pox:MB84_11790"/>
<dbReference type="RefSeq" id="WP_046291277.1">
    <property type="nucleotide sequence ID" value="NZ_CP011253.3"/>
</dbReference>
<name>A0A0E3U707_9BURK</name>
<accession>A0A0E3U707</accession>
<dbReference type="Proteomes" id="UP000035050">
    <property type="component" value="Chromosome"/>
</dbReference>
<evidence type="ECO:0000256" key="1">
    <source>
        <dbReference type="ARBA" id="ARBA00035644"/>
    </source>
</evidence>
<dbReference type="HOGENOM" id="CLU_040923_4_0_4"/>
<dbReference type="Pfam" id="PF08021">
    <property type="entry name" value="FAD_binding_9"/>
    <property type="match status" value="1"/>
</dbReference>
<dbReference type="InterPro" id="IPR039374">
    <property type="entry name" value="SIP_fam"/>
</dbReference>
<dbReference type="InterPro" id="IPR017938">
    <property type="entry name" value="Riboflavin_synthase-like_b-brl"/>
</dbReference>